<evidence type="ECO:0000313" key="1">
    <source>
        <dbReference type="EMBL" id="PJM73332.1"/>
    </source>
</evidence>
<dbReference type="OrthoDB" id="3257531at2"/>
<gene>
    <name evidence="1" type="ORF">CS006_04645</name>
</gene>
<sequence>MTSVAASRITPTPMLENLDDSTLYDVFFESGTMLGGYLQSLMDSAEASNDDDAYRRWFAESLELNRHRMNTKHSDREEQIRLKREWDDRRRYLKTLL</sequence>
<dbReference type="Proteomes" id="UP000229095">
    <property type="component" value="Unassembled WGS sequence"/>
</dbReference>
<keyword evidence="2" id="KW-1185">Reference proteome</keyword>
<dbReference type="EMBL" id="PEBI01000002">
    <property type="protein sequence ID" value="PJM73332.1"/>
    <property type="molecule type" value="Genomic_DNA"/>
</dbReference>
<evidence type="ECO:0000313" key="2">
    <source>
        <dbReference type="Proteomes" id="UP000229095"/>
    </source>
</evidence>
<dbReference type="RefSeq" id="WP_100510622.1">
    <property type="nucleotide sequence ID" value="NZ_PEBI01000002.1"/>
</dbReference>
<name>A0A2M9H939_9BIFI</name>
<organism evidence="1 2">
    <name type="scientific">Bifidobacterium primatium</name>
    <dbReference type="NCBI Taxonomy" id="2045438"/>
    <lineage>
        <taxon>Bacteria</taxon>
        <taxon>Bacillati</taxon>
        <taxon>Actinomycetota</taxon>
        <taxon>Actinomycetes</taxon>
        <taxon>Bifidobacteriales</taxon>
        <taxon>Bifidobacteriaceae</taxon>
        <taxon>Bifidobacterium</taxon>
    </lineage>
</organism>
<reference evidence="1 2" key="1">
    <citation type="submission" date="2017-10" db="EMBL/GenBank/DDBJ databases">
        <title>Draft genome sequences of strains TRE 1, TRE 9, TRE H and TRI 7, isolated from tamarins, belonging to four potential novel Bifidobacterium species.</title>
        <authorList>
            <person name="Mattarelli P."/>
            <person name="Modesto M."/>
            <person name="Puglisi E."/>
            <person name="Morelli L."/>
            <person name="Spezio C."/>
            <person name="Bonetti A."/>
            <person name="Sandri C."/>
        </authorList>
    </citation>
    <scope>NUCLEOTIDE SEQUENCE [LARGE SCALE GENOMIC DNA]</scope>
    <source>
        <strain evidence="2">TRE1</strain>
    </source>
</reference>
<dbReference type="AlphaFoldDB" id="A0A2M9H939"/>
<proteinExistence type="predicted"/>
<protein>
    <submittedName>
        <fullName evidence="1">Uncharacterized protein</fullName>
    </submittedName>
</protein>
<accession>A0A2M9H939</accession>
<comment type="caution">
    <text evidence="1">The sequence shown here is derived from an EMBL/GenBank/DDBJ whole genome shotgun (WGS) entry which is preliminary data.</text>
</comment>